<dbReference type="EMBL" id="PYWC01000128">
    <property type="protein sequence ID" value="PWW71908.1"/>
    <property type="molecule type" value="Genomic_DNA"/>
</dbReference>
<evidence type="ECO:0000313" key="2">
    <source>
        <dbReference type="EMBL" id="PWW71908.1"/>
    </source>
</evidence>
<evidence type="ECO:0000313" key="3">
    <source>
        <dbReference type="Proteomes" id="UP000246991"/>
    </source>
</evidence>
<reference evidence="2 3" key="1">
    <citation type="submission" date="2018-03" db="EMBL/GenBank/DDBJ databases">
        <title>Genomes of Pezizomycetes fungi and the evolution of truffles.</title>
        <authorList>
            <person name="Murat C."/>
            <person name="Payen T."/>
            <person name="Noel B."/>
            <person name="Kuo A."/>
            <person name="Martin F.M."/>
        </authorList>
    </citation>
    <scope>NUCLEOTIDE SEQUENCE [LARGE SCALE GENOMIC DNA]</scope>
    <source>
        <strain evidence="2">091103-1</strain>
    </source>
</reference>
<dbReference type="AlphaFoldDB" id="A0A317SCK7"/>
<evidence type="ECO:0000256" key="1">
    <source>
        <dbReference type="SAM" id="MobiDB-lite"/>
    </source>
</evidence>
<feature type="region of interest" description="Disordered" evidence="1">
    <location>
        <begin position="131"/>
        <end position="154"/>
    </location>
</feature>
<protein>
    <submittedName>
        <fullName evidence="2">Uncharacterized protein</fullName>
    </submittedName>
</protein>
<proteinExistence type="predicted"/>
<gene>
    <name evidence="2" type="ORF">C7212DRAFT_337347</name>
</gene>
<sequence>MTAGRCSPPSPLCKKSSPTPRSITLQYSRAFSDENWDWAGNDQQSMARQEIPPFICFKLLVSANLSYCMASRRPIFHDASRDQLTGIIPELIPGTKTASLRVECGTSRLLLNDAAKLILIMLYGAPTKGTNFPPPTAPHTAGRKLLSSKSRSVQQHDYVVQL</sequence>
<organism evidence="2 3">
    <name type="scientific">Tuber magnatum</name>
    <name type="common">white Piedmont truffle</name>
    <dbReference type="NCBI Taxonomy" id="42249"/>
    <lineage>
        <taxon>Eukaryota</taxon>
        <taxon>Fungi</taxon>
        <taxon>Dikarya</taxon>
        <taxon>Ascomycota</taxon>
        <taxon>Pezizomycotina</taxon>
        <taxon>Pezizomycetes</taxon>
        <taxon>Pezizales</taxon>
        <taxon>Tuberaceae</taxon>
        <taxon>Tuber</taxon>
    </lineage>
</organism>
<keyword evidence="3" id="KW-1185">Reference proteome</keyword>
<dbReference type="Proteomes" id="UP000246991">
    <property type="component" value="Unassembled WGS sequence"/>
</dbReference>
<comment type="caution">
    <text evidence="2">The sequence shown here is derived from an EMBL/GenBank/DDBJ whole genome shotgun (WGS) entry which is preliminary data.</text>
</comment>
<accession>A0A317SCK7</accession>
<name>A0A317SCK7_9PEZI</name>